<reference evidence="1" key="2">
    <citation type="submission" date="2023-04" db="EMBL/GenBank/DDBJ databases">
        <authorList>
            <person name="Bruccoleri R.E."/>
            <person name="Oakeley E.J."/>
            <person name="Faust A.-M."/>
            <person name="Dessus-Babus S."/>
            <person name="Altorfer M."/>
            <person name="Burckhardt D."/>
            <person name="Oertli M."/>
            <person name="Naumann U."/>
            <person name="Petersen F."/>
            <person name="Wong J."/>
        </authorList>
    </citation>
    <scope>NUCLEOTIDE SEQUENCE</scope>
    <source>
        <strain evidence="1">GSM-AAB239-AS_SAM_17_03QT</strain>
        <tissue evidence="1">Leaf</tissue>
    </source>
</reference>
<comment type="caution">
    <text evidence="1">The sequence shown here is derived from an EMBL/GenBank/DDBJ whole genome shotgun (WGS) entry which is preliminary data.</text>
</comment>
<gene>
    <name evidence="1" type="ORF">M6B38_266825</name>
</gene>
<keyword evidence="2" id="KW-1185">Reference proteome</keyword>
<organism evidence="1 2">
    <name type="scientific">Iris pallida</name>
    <name type="common">Sweet iris</name>
    <dbReference type="NCBI Taxonomy" id="29817"/>
    <lineage>
        <taxon>Eukaryota</taxon>
        <taxon>Viridiplantae</taxon>
        <taxon>Streptophyta</taxon>
        <taxon>Embryophyta</taxon>
        <taxon>Tracheophyta</taxon>
        <taxon>Spermatophyta</taxon>
        <taxon>Magnoliopsida</taxon>
        <taxon>Liliopsida</taxon>
        <taxon>Asparagales</taxon>
        <taxon>Iridaceae</taxon>
        <taxon>Iridoideae</taxon>
        <taxon>Irideae</taxon>
        <taxon>Iris</taxon>
    </lineage>
</organism>
<reference evidence="1" key="1">
    <citation type="journal article" date="2023" name="GigaByte">
        <title>Genome assembly of the bearded iris, Iris pallida Lam.</title>
        <authorList>
            <person name="Bruccoleri R.E."/>
            <person name="Oakeley E.J."/>
            <person name="Faust A.M.E."/>
            <person name="Altorfer M."/>
            <person name="Dessus-Babus S."/>
            <person name="Burckhardt D."/>
            <person name="Oertli M."/>
            <person name="Naumann U."/>
            <person name="Petersen F."/>
            <person name="Wong J."/>
        </authorList>
    </citation>
    <scope>NUCLEOTIDE SEQUENCE</scope>
    <source>
        <strain evidence="1">GSM-AAB239-AS_SAM_17_03QT</strain>
    </source>
</reference>
<dbReference type="Proteomes" id="UP001140949">
    <property type="component" value="Unassembled WGS sequence"/>
</dbReference>
<accession>A0AAX6IA30</accession>
<proteinExistence type="predicted"/>
<evidence type="ECO:0000313" key="1">
    <source>
        <dbReference type="EMBL" id="KAJ6849783.1"/>
    </source>
</evidence>
<name>A0AAX6IA30_IRIPA</name>
<dbReference type="EMBL" id="JANAVB010003399">
    <property type="protein sequence ID" value="KAJ6849783.1"/>
    <property type="molecule type" value="Genomic_DNA"/>
</dbReference>
<dbReference type="AlphaFoldDB" id="A0AAX6IA30"/>
<sequence>MGRSRGPSGPGGYDPAQTYMPCLYSLKPDQWRSGSVEANRIISSLPLLCSHKFW</sequence>
<protein>
    <submittedName>
        <fullName evidence="1">Uncharacterized protein</fullName>
    </submittedName>
</protein>
<evidence type="ECO:0000313" key="2">
    <source>
        <dbReference type="Proteomes" id="UP001140949"/>
    </source>
</evidence>